<keyword evidence="2" id="KW-0489">Methyltransferase</keyword>
<dbReference type="InterPro" id="IPR013216">
    <property type="entry name" value="Methyltransf_11"/>
</dbReference>
<organism evidence="2 3">
    <name type="scientific">Dickeya fangzhongdai</name>
    <dbReference type="NCBI Taxonomy" id="1778540"/>
    <lineage>
        <taxon>Bacteria</taxon>
        <taxon>Pseudomonadati</taxon>
        <taxon>Pseudomonadota</taxon>
        <taxon>Gammaproteobacteria</taxon>
        <taxon>Enterobacterales</taxon>
        <taxon>Pectobacteriaceae</taxon>
        <taxon>Dickeya</taxon>
    </lineage>
</organism>
<dbReference type="KEGG" id="dfn:CVE23_07880"/>
<name>A0A2K8QLF0_9GAMM</name>
<proteinExistence type="predicted"/>
<keyword evidence="3" id="KW-1185">Reference proteome</keyword>
<evidence type="ECO:0000259" key="1">
    <source>
        <dbReference type="Pfam" id="PF08241"/>
    </source>
</evidence>
<dbReference type="Proteomes" id="UP000231901">
    <property type="component" value="Chromosome"/>
</dbReference>
<evidence type="ECO:0000313" key="3">
    <source>
        <dbReference type="Proteomes" id="UP000231901"/>
    </source>
</evidence>
<gene>
    <name evidence="2" type="ORF">CVE23_07880</name>
</gene>
<evidence type="ECO:0000313" key="2">
    <source>
        <dbReference type="EMBL" id="ATZ93895.1"/>
    </source>
</evidence>
<dbReference type="InterPro" id="IPR029063">
    <property type="entry name" value="SAM-dependent_MTases_sf"/>
</dbReference>
<dbReference type="CDD" id="cd02440">
    <property type="entry name" value="AdoMet_MTases"/>
    <property type="match status" value="1"/>
</dbReference>
<dbReference type="SUPFAM" id="SSF53335">
    <property type="entry name" value="S-adenosyl-L-methionine-dependent methyltransferases"/>
    <property type="match status" value="1"/>
</dbReference>
<reference evidence="3" key="1">
    <citation type="journal article" date="2018" name="Genome Announc.">
        <title>Complete genome sequence of a Dickeya fangzhongdai type strain causing bleeding canker of pear tree trunks.</title>
        <authorList>
            <person name="Zhao Y."/>
            <person name="Tian Y."/>
            <person name="Li X."/>
            <person name="Hu B."/>
        </authorList>
    </citation>
    <scope>NUCLEOTIDE SEQUENCE [LARGE SCALE GENOMIC DNA]</scope>
    <source>
        <strain evidence="3">DSM 101947</strain>
    </source>
</reference>
<dbReference type="PANTHER" id="PTHR43591:SF24">
    <property type="entry name" value="2-METHOXY-6-POLYPRENYL-1,4-BENZOQUINOL METHYLASE, MITOCHONDRIAL"/>
    <property type="match status" value="1"/>
</dbReference>
<sequence>MIGLPVVTLLTDDITCDGLLNEVKHYWSKRAQGYNDVNVSELTGGKRLLWQNVILHHAPKKPVLTILDVGTGPGFFAVTLAMAGHRVTAVDATPAMLAQAKNNADYYGVDITLATADVHTLPFPDNHFDVLVTRNVTWNLKQPLAAYQEWRRVLAPGGRLINFDANWYAHLFNADARDGYLRDRQNARRLKINDHYANTDTVAMENIARALPLSREIRPEWDRHTLLACGFNQVFIDENIAENLWDDEEKINYASTPMFMVVAEK</sequence>
<keyword evidence="2" id="KW-0808">Transferase</keyword>
<protein>
    <submittedName>
        <fullName evidence="2">SAM-dependent methyltransferase</fullName>
    </submittedName>
</protein>
<dbReference type="GO" id="GO:0032259">
    <property type="term" value="P:methylation"/>
    <property type="evidence" value="ECO:0007669"/>
    <property type="project" value="UniProtKB-KW"/>
</dbReference>
<feature type="domain" description="Methyltransferase type 11" evidence="1">
    <location>
        <begin position="67"/>
        <end position="161"/>
    </location>
</feature>
<dbReference type="PANTHER" id="PTHR43591">
    <property type="entry name" value="METHYLTRANSFERASE"/>
    <property type="match status" value="1"/>
</dbReference>
<dbReference type="AlphaFoldDB" id="A0A2K8QLF0"/>
<dbReference type="GO" id="GO:0008757">
    <property type="term" value="F:S-adenosylmethionine-dependent methyltransferase activity"/>
    <property type="evidence" value="ECO:0007669"/>
    <property type="project" value="InterPro"/>
</dbReference>
<dbReference type="EMBL" id="CP025003">
    <property type="protein sequence ID" value="ATZ93895.1"/>
    <property type="molecule type" value="Genomic_DNA"/>
</dbReference>
<dbReference type="Gene3D" id="3.40.50.150">
    <property type="entry name" value="Vaccinia Virus protein VP39"/>
    <property type="match status" value="1"/>
</dbReference>
<accession>A0A2K8QLF0</accession>
<dbReference type="Pfam" id="PF08241">
    <property type="entry name" value="Methyltransf_11"/>
    <property type="match status" value="1"/>
</dbReference>